<keyword evidence="3" id="KW-0675">Receptor</keyword>
<dbReference type="PANTHER" id="PTHR30069">
    <property type="entry name" value="TONB-DEPENDENT OUTER MEMBRANE RECEPTOR"/>
    <property type="match status" value="1"/>
</dbReference>
<dbReference type="Pfam" id="PF07715">
    <property type="entry name" value="Plug"/>
    <property type="match status" value="1"/>
</dbReference>
<name>A0ABV2MBH0_9HYPH</name>
<evidence type="ECO:0000259" key="2">
    <source>
        <dbReference type="Pfam" id="PF07715"/>
    </source>
</evidence>
<accession>A0ABV2MBH0</accession>
<evidence type="ECO:0000313" key="4">
    <source>
        <dbReference type="Proteomes" id="UP001549077"/>
    </source>
</evidence>
<dbReference type="Proteomes" id="UP001549077">
    <property type="component" value="Unassembled WGS sequence"/>
</dbReference>
<evidence type="ECO:0000256" key="1">
    <source>
        <dbReference type="ARBA" id="ARBA00022729"/>
    </source>
</evidence>
<proteinExistence type="predicted"/>
<gene>
    <name evidence="3" type="ORF">ABID08_000191</name>
</gene>
<dbReference type="PANTHER" id="PTHR30069:SF29">
    <property type="entry name" value="HEMOGLOBIN AND HEMOGLOBIN-HAPTOGLOBIN-BINDING PROTEIN 1-RELATED"/>
    <property type="match status" value="1"/>
</dbReference>
<reference evidence="3 4" key="1">
    <citation type="submission" date="2024-06" db="EMBL/GenBank/DDBJ databases">
        <title>Genomic Encyclopedia of Type Strains, Phase IV (KMG-IV): sequencing the most valuable type-strain genomes for metagenomic binning, comparative biology and taxonomic classification.</title>
        <authorList>
            <person name="Goeker M."/>
        </authorList>
    </citation>
    <scope>NUCLEOTIDE SEQUENCE [LARGE SCALE GENOMIC DNA]</scope>
    <source>
        <strain evidence="3 4">DSM 29288</strain>
    </source>
</reference>
<organism evidence="3 4">
    <name type="scientific">Rhizobium binae</name>
    <dbReference type="NCBI Taxonomy" id="1138190"/>
    <lineage>
        <taxon>Bacteria</taxon>
        <taxon>Pseudomonadati</taxon>
        <taxon>Pseudomonadota</taxon>
        <taxon>Alphaproteobacteria</taxon>
        <taxon>Hyphomicrobiales</taxon>
        <taxon>Rhizobiaceae</taxon>
        <taxon>Rhizobium/Agrobacterium group</taxon>
        <taxon>Rhizobium</taxon>
    </lineage>
</organism>
<evidence type="ECO:0000313" key="3">
    <source>
        <dbReference type="EMBL" id="MET3752852.1"/>
    </source>
</evidence>
<comment type="caution">
    <text evidence="3">The sequence shown here is derived from an EMBL/GenBank/DDBJ whole genome shotgun (WGS) entry which is preliminary data.</text>
</comment>
<keyword evidence="4" id="KW-1185">Reference proteome</keyword>
<dbReference type="Gene3D" id="2.170.130.10">
    <property type="entry name" value="TonB-dependent receptor, plug domain"/>
    <property type="match status" value="1"/>
</dbReference>
<dbReference type="InterPro" id="IPR037066">
    <property type="entry name" value="Plug_dom_sf"/>
</dbReference>
<protein>
    <submittedName>
        <fullName evidence="3">Outer membrane receptor protein involved in Fe transport</fullName>
    </submittedName>
</protein>
<dbReference type="InterPro" id="IPR012910">
    <property type="entry name" value="Plug_dom"/>
</dbReference>
<keyword evidence="1" id="KW-0732">Signal</keyword>
<sequence length="261" mass="27736">MRLFFLFRSLWQSAPAATPQTTADDCPVLQKIVVKGKRAAPGSVADTPLASEVTAKQLQEKQVTDYNVIGRRVDAGVNYWRADAGFNLRGLSCARILTTIDGIPIPYVSNSSRQGAFAPANAKGGGDTFDFNSLSSLDIVPGADSSKGGSGMLGGAVGSQYAGTGGFSFLKAVTGVRSSNRPMTAKTGAFPARLPLPRRSAAPRSCSRAATAKAMNATSSTRNIQRARRARRQSQLGDHVAAARLVFRAWPYYKVSLTKTF</sequence>
<feature type="domain" description="TonB-dependent receptor plug" evidence="2">
    <location>
        <begin position="46"/>
        <end position="156"/>
    </location>
</feature>
<dbReference type="SUPFAM" id="SSF56935">
    <property type="entry name" value="Porins"/>
    <property type="match status" value="1"/>
</dbReference>
<dbReference type="InterPro" id="IPR039426">
    <property type="entry name" value="TonB-dep_rcpt-like"/>
</dbReference>
<dbReference type="EMBL" id="JBEPMY010000001">
    <property type="protein sequence ID" value="MET3752852.1"/>
    <property type="molecule type" value="Genomic_DNA"/>
</dbReference>